<dbReference type="KEGG" id="pbn:PADG_11847"/>
<name>A0A0A0HXB6_PARBD</name>
<sequence>MESYKIPPWKRHLRREEMLLGCCNGYVSSPHDIATGEDSSIDADISSQQWIYFMWTAEKDRRIDKSEKRKETRSSRIHQDIGQRRHEGLQTGQVVDGLIDPHGALRGRSGACLHFRRPKARGVSQTAGSVFGTGTSTSSATRLASSE</sequence>
<dbReference type="RefSeq" id="XP_010760565.1">
    <property type="nucleotide sequence ID" value="XM_010762263.1"/>
</dbReference>
<evidence type="ECO:0000313" key="2">
    <source>
        <dbReference type="EMBL" id="KGM92055.1"/>
    </source>
</evidence>
<dbReference type="GeneID" id="22587744"/>
<keyword evidence="3" id="KW-1185">Reference proteome</keyword>
<protein>
    <submittedName>
        <fullName evidence="2">Uncharacterized protein</fullName>
    </submittedName>
</protein>
<organism evidence="2 3">
    <name type="scientific">Paracoccidioides brasiliensis (strain Pb18)</name>
    <dbReference type="NCBI Taxonomy" id="502780"/>
    <lineage>
        <taxon>Eukaryota</taxon>
        <taxon>Fungi</taxon>
        <taxon>Dikarya</taxon>
        <taxon>Ascomycota</taxon>
        <taxon>Pezizomycotina</taxon>
        <taxon>Eurotiomycetes</taxon>
        <taxon>Eurotiomycetidae</taxon>
        <taxon>Onygenales</taxon>
        <taxon>Ajellomycetaceae</taxon>
        <taxon>Paracoccidioides</taxon>
    </lineage>
</organism>
<evidence type="ECO:0000256" key="1">
    <source>
        <dbReference type="SAM" id="MobiDB-lite"/>
    </source>
</evidence>
<feature type="compositionally biased region" description="Basic and acidic residues" evidence="1">
    <location>
        <begin position="62"/>
        <end position="88"/>
    </location>
</feature>
<feature type="compositionally biased region" description="Low complexity" evidence="1">
    <location>
        <begin position="126"/>
        <end position="147"/>
    </location>
</feature>
<proteinExistence type="predicted"/>
<dbReference type="Proteomes" id="UP000001628">
    <property type="component" value="Unassembled WGS sequence"/>
</dbReference>
<dbReference type="HOGENOM" id="CLU_1816394_0_0_1"/>
<dbReference type="InParanoid" id="A0A0A0HXB6"/>
<feature type="region of interest" description="Disordered" evidence="1">
    <location>
        <begin position="62"/>
        <end position="89"/>
    </location>
</feature>
<evidence type="ECO:0000313" key="3">
    <source>
        <dbReference type="Proteomes" id="UP000001628"/>
    </source>
</evidence>
<feature type="region of interest" description="Disordered" evidence="1">
    <location>
        <begin position="123"/>
        <end position="147"/>
    </location>
</feature>
<dbReference type="VEuPathDB" id="FungiDB:PADG_11847"/>
<dbReference type="EMBL" id="KN275961">
    <property type="protein sequence ID" value="KGM92055.1"/>
    <property type="molecule type" value="Genomic_DNA"/>
</dbReference>
<gene>
    <name evidence="2" type="ORF">PADG_11847</name>
</gene>
<accession>A0A0A0HXB6</accession>
<reference evidence="2 3" key="1">
    <citation type="journal article" date="2011" name="PLoS Genet.">
        <title>Comparative genomic analysis of human fungal pathogens causing paracoccidioidomycosis.</title>
        <authorList>
            <person name="Desjardins C.A."/>
            <person name="Champion M.D."/>
            <person name="Holder J.W."/>
            <person name="Muszewska A."/>
            <person name="Goldberg J."/>
            <person name="Bailao A.M."/>
            <person name="Brigido M.M."/>
            <person name="Ferreira M.E."/>
            <person name="Garcia A.M."/>
            <person name="Grynberg M."/>
            <person name="Gujja S."/>
            <person name="Heiman D.I."/>
            <person name="Henn M.R."/>
            <person name="Kodira C.D."/>
            <person name="Leon-Narvaez H."/>
            <person name="Longo L.V."/>
            <person name="Ma L.J."/>
            <person name="Malavazi I."/>
            <person name="Matsuo A.L."/>
            <person name="Morais F.V."/>
            <person name="Pereira M."/>
            <person name="Rodriguez-Brito S."/>
            <person name="Sakthikumar S."/>
            <person name="Salem-Izacc S.M."/>
            <person name="Sykes S.M."/>
            <person name="Teixeira M.M."/>
            <person name="Vallejo M.C."/>
            <person name="Walter M.E."/>
            <person name="Yandava C."/>
            <person name="Young S."/>
            <person name="Zeng Q."/>
            <person name="Zucker J."/>
            <person name="Felipe M.S."/>
            <person name="Goldman G.H."/>
            <person name="Haas B.J."/>
            <person name="McEwen J.G."/>
            <person name="Nino-Vega G."/>
            <person name="Puccia R."/>
            <person name="San-Blas G."/>
            <person name="Soares C.M."/>
            <person name="Birren B.W."/>
            <person name="Cuomo C.A."/>
        </authorList>
    </citation>
    <scope>NUCLEOTIDE SEQUENCE [LARGE SCALE GENOMIC DNA]</scope>
    <source>
        <strain evidence="2 3">Pb18</strain>
    </source>
</reference>
<dbReference type="AlphaFoldDB" id="A0A0A0HXB6"/>